<organism evidence="2 3">
    <name type="scientific">Xanthomonas euroxanthea</name>
    <dbReference type="NCBI Taxonomy" id="2259622"/>
    <lineage>
        <taxon>Bacteria</taxon>
        <taxon>Pseudomonadati</taxon>
        <taxon>Pseudomonadota</taxon>
        <taxon>Gammaproteobacteria</taxon>
        <taxon>Lysobacterales</taxon>
        <taxon>Lysobacteraceae</taxon>
        <taxon>Xanthomonas</taxon>
    </lineage>
</organism>
<comment type="caution">
    <text evidence="2">The sequence shown here is derived from an EMBL/GenBank/DDBJ whole genome shotgun (WGS) entry which is preliminary data.</text>
</comment>
<evidence type="ECO:0000313" key="2">
    <source>
        <dbReference type="EMBL" id="SUZ28274.1"/>
    </source>
</evidence>
<dbReference type="RefSeq" id="WP_115676937.1">
    <property type="nucleotide sequence ID" value="NZ_HG999363.1"/>
</dbReference>
<dbReference type="Pfam" id="PF26309">
    <property type="entry name" value="DUF8082"/>
    <property type="match status" value="1"/>
</dbReference>
<sequence length="213" mass="22556">MSTEFRPLIDVLRELKALALKKASGFLFVVTEENHSCIVRLNAGQIEEVVFRMLRNDEAVQRLTMVNAAKARFQADPGAGMGKPSLLSDDARQWLMGGFEQDLGGAPTPPRAPVASAPAPVAATQVAATQVAAPSATSASAGAGLAPDERVRDALEKVALNYLGPIAGMLCDEAWDASSDIEQVLNQLGANLSTPQETQKFMADARVALAKVR</sequence>
<keyword evidence="3" id="KW-1185">Reference proteome</keyword>
<proteinExistence type="predicted"/>
<protein>
    <recommendedName>
        <fullName evidence="1">DUF8082 domain-containing protein</fullName>
    </recommendedName>
</protein>
<name>A0AA46HAI0_9XANT</name>
<dbReference type="InterPro" id="IPR058395">
    <property type="entry name" value="DUF8082"/>
</dbReference>
<evidence type="ECO:0000259" key="1">
    <source>
        <dbReference type="Pfam" id="PF26309"/>
    </source>
</evidence>
<evidence type="ECO:0000313" key="3">
    <source>
        <dbReference type="Proteomes" id="UP000254168"/>
    </source>
</evidence>
<feature type="domain" description="DUF8082" evidence="1">
    <location>
        <begin position="155"/>
        <end position="207"/>
    </location>
</feature>
<dbReference type="AlphaFoldDB" id="A0AA46HAI0"/>
<gene>
    <name evidence="2" type="ORF">CPBF424_20810</name>
</gene>
<reference evidence="2 3" key="1">
    <citation type="submission" date="2018-06" db="EMBL/GenBank/DDBJ databases">
        <authorList>
            <person name="Pothier F. J."/>
        </authorList>
    </citation>
    <scope>NUCLEOTIDE SEQUENCE [LARGE SCALE GENOMIC DNA]</scope>
    <source>
        <strain evidence="2 3">CPBF 424</strain>
    </source>
</reference>
<accession>A0AA46HAI0</accession>
<dbReference type="EMBL" id="UIHB01000002">
    <property type="protein sequence ID" value="SUZ28274.1"/>
    <property type="molecule type" value="Genomic_DNA"/>
</dbReference>
<dbReference type="Proteomes" id="UP000254168">
    <property type="component" value="Unassembled WGS sequence"/>
</dbReference>